<feature type="domain" description="Plant heme peroxidase family profile" evidence="11">
    <location>
        <begin position="34"/>
        <end position="95"/>
    </location>
</feature>
<dbReference type="GO" id="GO:0140825">
    <property type="term" value="F:lactoperoxidase activity"/>
    <property type="evidence" value="ECO:0007669"/>
    <property type="project" value="UniProtKB-EC"/>
</dbReference>
<evidence type="ECO:0000256" key="7">
    <source>
        <dbReference type="ARBA" id="ARBA00023004"/>
    </source>
</evidence>
<dbReference type="InterPro" id="IPR000823">
    <property type="entry name" value="Peroxidase_pln"/>
</dbReference>
<evidence type="ECO:0000313" key="13">
    <source>
        <dbReference type="Proteomes" id="UP000825729"/>
    </source>
</evidence>
<evidence type="ECO:0000256" key="4">
    <source>
        <dbReference type="ARBA" id="ARBA00022617"/>
    </source>
</evidence>
<keyword evidence="6" id="KW-0560">Oxidoreductase</keyword>
<proteinExistence type="inferred from homology"/>
<keyword evidence="13" id="KW-1185">Reference proteome</keyword>
<evidence type="ECO:0000256" key="3">
    <source>
        <dbReference type="ARBA" id="ARBA00022559"/>
    </source>
</evidence>
<keyword evidence="7" id="KW-0408">Iron</keyword>
<evidence type="ECO:0000256" key="10">
    <source>
        <dbReference type="SAM" id="MobiDB-lite"/>
    </source>
</evidence>
<sequence>MKQGSTLANTLRAKSSKGKPGAMAEANFNGCQQLHDDAGVASEKDAGPNRSSLRGFDVVDKMKSLLEKACPGTVSCADLLAIAARDAVNLRGGPY</sequence>
<dbReference type="GO" id="GO:0046872">
    <property type="term" value="F:metal ion binding"/>
    <property type="evidence" value="ECO:0007669"/>
    <property type="project" value="UniProtKB-KW"/>
</dbReference>
<keyword evidence="5 8" id="KW-0479">Metal-binding</keyword>
<dbReference type="InterPro" id="IPR010255">
    <property type="entry name" value="Haem_peroxidase_sf"/>
</dbReference>
<evidence type="ECO:0000256" key="8">
    <source>
        <dbReference type="PIRSR" id="PIRSR600823-3"/>
    </source>
</evidence>
<dbReference type="Gene3D" id="1.10.520.10">
    <property type="match status" value="1"/>
</dbReference>
<dbReference type="GO" id="GO:0006979">
    <property type="term" value="P:response to oxidative stress"/>
    <property type="evidence" value="ECO:0007669"/>
    <property type="project" value="InterPro"/>
</dbReference>
<comment type="catalytic activity">
    <reaction evidence="1">
        <text>2 a phenolic donor + H2O2 = 2 a phenolic radical donor + 2 H2O</text>
        <dbReference type="Rhea" id="RHEA:56136"/>
        <dbReference type="ChEBI" id="CHEBI:15377"/>
        <dbReference type="ChEBI" id="CHEBI:16240"/>
        <dbReference type="ChEBI" id="CHEBI:139520"/>
        <dbReference type="ChEBI" id="CHEBI:139521"/>
        <dbReference type="EC" id="1.11.1.7"/>
    </reaction>
</comment>
<keyword evidence="3" id="KW-0575">Peroxidase</keyword>
<dbReference type="PRINTS" id="PR00461">
    <property type="entry name" value="PLPEROXIDASE"/>
</dbReference>
<feature type="region of interest" description="Disordered" evidence="10">
    <location>
        <begin position="1"/>
        <end position="24"/>
    </location>
</feature>
<dbReference type="SUPFAM" id="SSF48113">
    <property type="entry name" value="Heme-dependent peroxidases"/>
    <property type="match status" value="1"/>
</dbReference>
<evidence type="ECO:0000313" key="12">
    <source>
        <dbReference type="EMBL" id="KAG9453737.1"/>
    </source>
</evidence>
<reference evidence="12 13" key="1">
    <citation type="submission" date="2021-07" db="EMBL/GenBank/DDBJ databases">
        <title>The Aristolochia fimbriata genome: insights into angiosperm evolution, floral development and chemical biosynthesis.</title>
        <authorList>
            <person name="Jiao Y."/>
        </authorList>
    </citation>
    <scope>NUCLEOTIDE SEQUENCE [LARGE SCALE GENOMIC DNA]</scope>
    <source>
        <strain evidence="12">IBCAS-2021</strain>
        <tissue evidence="12">Leaf</tissue>
    </source>
</reference>
<accession>A0AAV7F1R3</accession>
<comment type="caution">
    <text evidence="12">The sequence shown here is derived from an EMBL/GenBank/DDBJ whole genome shotgun (WGS) entry which is preliminary data.</text>
</comment>
<dbReference type="GO" id="GO:0020037">
    <property type="term" value="F:heme binding"/>
    <property type="evidence" value="ECO:0007669"/>
    <property type="project" value="InterPro"/>
</dbReference>
<name>A0AAV7F1R3_ARIFI</name>
<evidence type="ECO:0000256" key="6">
    <source>
        <dbReference type="ARBA" id="ARBA00023002"/>
    </source>
</evidence>
<feature type="compositionally biased region" description="Polar residues" evidence="10">
    <location>
        <begin position="1"/>
        <end position="13"/>
    </location>
</feature>
<keyword evidence="4" id="KW-0349">Heme</keyword>
<dbReference type="PRINTS" id="PR00458">
    <property type="entry name" value="PEROXIDASE"/>
</dbReference>
<dbReference type="Proteomes" id="UP000825729">
    <property type="component" value="Unassembled WGS sequence"/>
</dbReference>
<organism evidence="12 13">
    <name type="scientific">Aristolochia fimbriata</name>
    <name type="common">White veined hardy Dutchman's pipe vine</name>
    <dbReference type="NCBI Taxonomy" id="158543"/>
    <lineage>
        <taxon>Eukaryota</taxon>
        <taxon>Viridiplantae</taxon>
        <taxon>Streptophyta</taxon>
        <taxon>Embryophyta</taxon>
        <taxon>Tracheophyta</taxon>
        <taxon>Spermatophyta</taxon>
        <taxon>Magnoliopsida</taxon>
        <taxon>Magnoliidae</taxon>
        <taxon>Piperales</taxon>
        <taxon>Aristolochiaceae</taxon>
        <taxon>Aristolochia</taxon>
    </lineage>
</organism>
<dbReference type="Pfam" id="PF00141">
    <property type="entry name" value="peroxidase"/>
    <property type="match status" value="1"/>
</dbReference>
<comment type="cofactor">
    <cofactor evidence="8">
        <name>Ca(2+)</name>
        <dbReference type="ChEBI" id="CHEBI:29108"/>
    </cofactor>
    <text evidence="8">Binds 2 calcium ions per subunit.</text>
</comment>
<evidence type="ECO:0000256" key="2">
    <source>
        <dbReference type="ARBA" id="ARBA00001970"/>
    </source>
</evidence>
<dbReference type="InterPro" id="IPR002016">
    <property type="entry name" value="Haem_peroxidase"/>
</dbReference>
<evidence type="ECO:0000259" key="11">
    <source>
        <dbReference type="PROSITE" id="PS50873"/>
    </source>
</evidence>
<dbReference type="PROSITE" id="PS50873">
    <property type="entry name" value="PEROXIDASE_4"/>
    <property type="match status" value="1"/>
</dbReference>
<dbReference type="PANTHER" id="PTHR31388:SF152">
    <property type="entry name" value="PEROXIDASE 20"/>
    <property type="match status" value="1"/>
</dbReference>
<protein>
    <recommendedName>
        <fullName evidence="11">Plant heme peroxidase family profile domain-containing protein</fullName>
    </recommendedName>
</protein>
<comment type="cofactor">
    <cofactor evidence="2">
        <name>heme b</name>
        <dbReference type="ChEBI" id="CHEBI:60344"/>
    </cofactor>
</comment>
<evidence type="ECO:0000256" key="5">
    <source>
        <dbReference type="ARBA" id="ARBA00022723"/>
    </source>
</evidence>
<evidence type="ECO:0000256" key="1">
    <source>
        <dbReference type="ARBA" id="ARBA00000189"/>
    </source>
</evidence>
<feature type="binding site" evidence="8">
    <location>
        <position position="43"/>
    </location>
    <ligand>
        <name>Ca(2+)</name>
        <dbReference type="ChEBI" id="CHEBI:29108"/>
        <label>1</label>
    </ligand>
</feature>
<dbReference type="EMBL" id="JAINDJ010000003">
    <property type="protein sequence ID" value="KAG9453737.1"/>
    <property type="molecule type" value="Genomic_DNA"/>
</dbReference>
<keyword evidence="8" id="KW-0106">Calcium</keyword>
<comment type="similarity">
    <text evidence="9">Belongs to the peroxidase family.</text>
</comment>
<evidence type="ECO:0000256" key="9">
    <source>
        <dbReference type="RuleBase" id="RU004241"/>
    </source>
</evidence>
<gene>
    <name evidence="12" type="ORF">H6P81_006641</name>
</gene>
<dbReference type="PANTHER" id="PTHR31388">
    <property type="entry name" value="PEROXIDASE 72-RELATED"/>
    <property type="match status" value="1"/>
</dbReference>
<dbReference type="AlphaFoldDB" id="A0AAV7F1R3"/>